<dbReference type="Gene3D" id="1.10.10.10">
    <property type="entry name" value="Winged helix-like DNA-binding domain superfamily/Winged helix DNA-binding domain"/>
    <property type="match status" value="1"/>
</dbReference>
<keyword evidence="2" id="KW-0805">Transcription regulation</keyword>
<dbReference type="RefSeq" id="WP_126980423.1">
    <property type="nucleotide sequence ID" value="NZ_PQSP01000006.1"/>
</dbReference>
<keyword evidence="4" id="KW-0804">Transcription</keyword>
<proteinExistence type="inferred from homology"/>
<dbReference type="InterPro" id="IPR005119">
    <property type="entry name" value="LysR_subst-bd"/>
</dbReference>
<keyword evidence="3" id="KW-0238">DNA-binding</keyword>
<dbReference type="Proteomes" id="UP000286947">
    <property type="component" value="Unassembled WGS sequence"/>
</dbReference>
<evidence type="ECO:0000256" key="2">
    <source>
        <dbReference type="ARBA" id="ARBA00023015"/>
    </source>
</evidence>
<dbReference type="Gene3D" id="3.40.190.10">
    <property type="entry name" value="Periplasmic binding protein-like II"/>
    <property type="match status" value="2"/>
</dbReference>
<dbReference type="GO" id="GO:0000976">
    <property type="term" value="F:transcription cis-regulatory region binding"/>
    <property type="evidence" value="ECO:0007669"/>
    <property type="project" value="TreeGrafter"/>
</dbReference>
<name>A0A433SBQ3_9BURK</name>
<evidence type="ECO:0000256" key="4">
    <source>
        <dbReference type="ARBA" id="ARBA00023163"/>
    </source>
</evidence>
<accession>A0A433SBQ3</accession>
<reference evidence="6 7" key="1">
    <citation type="submission" date="2018-01" db="EMBL/GenBank/DDBJ databases">
        <title>Saezia sanguinis gen. nov., sp. nov., in the order Burkholderiales isolated from human blood.</title>
        <authorList>
            <person name="Medina-Pascual M.J."/>
            <person name="Valdezate S."/>
            <person name="Monzon S."/>
            <person name="Cuesta I."/>
            <person name="Carrasco G."/>
            <person name="Villalon P."/>
            <person name="Saez-Nieto J.A."/>
        </authorList>
    </citation>
    <scope>NUCLEOTIDE SEQUENCE [LARGE SCALE GENOMIC DNA]</scope>
    <source>
        <strain evidence="6 7">CNM695-12</strain>
    </source>
</reference>
<dbReference type="InterPro" id="IPR036390">
    <property type="entry name" value="WH_DNA-bd_sf"/>
</dbReference>
<protein>
    <submittedName>
        <fullName evidence="6">HTH-type transcriptional regulator GltR</fullName>
    </submittedName>
</protein>
<evidence type="ECO:0000256" key="1">
    <source>
        <dbReference type="ARBA" id="ARBA00009437"/>
    </source>
</evidence>
<gene>
    <name evidence="6" type="primary">gltR</name>
    <name evidence="6" type="ORF">CUZ56_02246</name>
</gene>
<dbReference type="Pfam" id="PF03466">
    <property type="entry name" value="LysR_substrate"/>
    <property type="match status" value="1"/>
</dbReference>
<dbReference type="PANTHER" id="PTHR30126:SF40">
    <property type="entry name" value="HTH-TYPE TRANSCRIPTIONAL REGULATOR GLTR"/>
    <property type="match status" value="1"/>
</dbReference>
<organism evidence="6 7">
    <name type="scientific">Saezia sanguinis</name>
    <dbReference type="NCBI Taxonomy" id="1965230"/>
    <lineage>
        <taxon>Bacteria</taxon>
        <taxon>Pseudomonadati</taxon>
        <taxon>Pseudomonadota</taxon>
        <taxon>Betaproteobacteria</taxon>
        <taxon>Burkholderiales</taxon>
        <taxon>Saeziaceae</taxon>
        <taxon>Saezia</taxon>
    </lineage>
</organism>
<feature type="domain" description="HTH lysR-type" evidence="5">
    <location>
        <begin position="1"/>
        <end position="58"/>
    </location>
</feature>
<dbReference type="FunFam" id="1.10.10.10:FF:000001">
    <property type="entry name" value="LysR family transcriptional regulator"/>
    <property type="match status" value="1"/>
</dbReference>
<dbReference type="SUPFAM" id="SSF53850">
    <property type="entry name" value="Periplasmic binding protein-like II"/>
    <property type="match status" value="1"/>
</dbReference>
<evidence type="ECO:0000256" key="3">
    <source>
        <dbReference type="ARBA" id="ARBA00023125"/>
    </source>
</evidence>
<dbReference type="SUPFAM" id="SSF46785">
    <property type="entry name" value="Winged helix' DNA-binding domain"/>
    <property type="match status" value="1"/>
</dbReference>
<dbReference type="GO" id="GO:0003700">
    <property type="term" value="F:DNA-binding transcription factor activity"/>
    <property type="evidence" value="ECO:0007669"/>
    <property type="project" value="InterPro"/>
</dbReference>
<comment type="caution">
    <text evidence="6">The sequence shown here is derived from an EMBL/GenBank/DDBJ whole genome shotgun (WGS) entry which is preliminary data.</text>
</comment>
<dbReference type="PROSITE" id="PS50931">
    <property type="entry name" value="HTH_LYSR"/>
    <property type="match status" value="1"/>
</dbReference>
<dbReference type="AlphaFoldDB" id="A0A433SBQ3"/>
<dbReference type="InterPro" id="IPR000847">
    <property type="entry name" value="LysR_HTH_N"/>
</dbReference>
<comment type="similarity">
    <text evidence="1">Belongs to the LysR transcriptional regulatory family.</text>
</comment>
<keyword evidence="7" id="KW-1185">Reference proteome</keyword>
<dbReference type="Pfam" id="PF00126">
    <property type="entry name" value="HTH_1"/>
    <property type="match status" value="1"/>
</dbReference>
<dbReference type="InterPro" id="IPR036388">
    <property type="entry name" value="WH-like_DNA-bd_sf"/>
</dbReference>
<evidence type="ECO:0000313" key="7">
    <source>
        <dbReference type="Proteomes" id="UP000286947"/>
    </source>
</evidence>
<dbReference type="EMBL" id="PQSP01000006">
    <property type="protein sequence ID" value="RUS66167.1"/>
    <property type="molecule type" value="Genomic_DNA"/>
</dbReference>
<dbReference type="PANTHER" id="PTHR30126">
    <property type="entry name" value="HTH-TYPE TRANSCRIPTIONAL REGULATOR"/>
    <property type="match status" value="1"/>
</dbReference>
<dbReference type="CDD" id="cd08442">
    <property type="entry name" value="PBP2_YofA_SoxR_like"/>
    <property type="match status" value="1"/>
</dbReference>
<evidence type="ECO:0000313" key="6">
    <source>
        <dbReference type="EMBL" id="RUS66167.1"/>
    </source>
</evidence>
<evidence type="ECO:0000259" key="5">
    <source>
        <dbReference type="PROSITE" id="PS50931"/>
    </source>
</evidence>
<dbReference type="OrthoDB" id="464481at2"/>
<sequence>MEIADLKTLIAVVEKGGITRAAEALHRVPSGITTRIRQLEETLGVKLFLREGKRLLPTAQGQILYRDALRVVALMQEAENRVRDVQPGGRFRVGAMESTAAARLPEPLSVLYARYPLLELDLCTGTSLLLYEMLLANELDAVLVADAPADARLDRQNVFTEELVLVAPAGHPPIHVPQDIQKKNVLAFKEGCSYRRRLNDWFAMHGAAPERIAELASYHAILGGIAAGMGVGVMPAQLLNMFPDRNALTVHRLNAPFSRAVTELVWRKNLFSANILALQTCLLPAETLSSV</sequence>